<dbReference type="Proteomes" id="UP000192520">
    <property type="component" value="Unassembled WGS sequence"/>
</dbReference>
<dbReference type="NCBIfam" id="TIGR00621">
    <property type="entry name" value="ssb"/>
    <property type="match status" value="1"/>
</dbReference>
<dbReference type="STRING" id="1968527.B5M47_02095"/>
<comment type="caution">
    <text evidence="2">Lacks conserved residue(s) required for the propagation of feature annotation.</text>
</comment>
<dbReference type="GO" id="GO:0006260">
    <property type="term" value="P:DNA replication"/>
    <property type="evidence" value="ECO:0007669"/>
    <property type="project" value="InterPro"/>
</dbReference>
<dbReference type="AlphaFoldDB" id="A0A1W9NY84"/>
<feature type="region of interest" description="Disordered" evidence="4">
    <location>
        <begin position="115"/>
        <end position="178"/>
    </location>
</feature>
<evidence type="ECO:0000256" key="1">
    <source>
        <dbReference type="ARBA" id="ARBA00023125"/>
    </source>
</evidence>
<dbReference type="PANTHER" id="PTHR10302">
    <property type="entry name" value="SINGLE-STRANDED DNA-BINDING PROTEIN"/>
    <property type="match status" value="1"/>
</dbReference>
<accession>A0A1W9NY84</accession>
<sequence length="178" mass="20141">MATRSLNKVFLIGNLTRDPELRYTAKGTPICTFGIATNREWSPSDTDEVREATEFHEIVAWNRLGELCSQLLYKGRKVFIEGRLHTTVWDDAQTGKKVRRTEVVCTEMIALGGPRGSVRERIEEHSEEHPGEQVEENAKEAGKEDVEKTVEEDKKLEAQETENSEEVSKPQPAEEAAE</sequence>
<dbReference type="InterPro" id="IPR000424">
    <property type="entry name" value="Primosome_PriB/ssb"/>
</dbReference>
<dbReference type="Pfam" id="PF00436">
    <property type="entry name" value="SSB"/>
    <property type="match status" value="1"/>
</dbReference>
<gene>
    <name evidence="5" type="ORF">B5M47_02095</name>
</gene>
<keyword evidence="1 2" id="KW-0238">DNA-binding</keyword>
<reference evidence="6" key="1">
    <citation type="submission" date="2017-03" db="EMBL/GenBank/DDBJ databases">
        <title>Novel pathways for hydrocarbon cycling and metabolic interdependencies in hydrothermal sediment communities.</title>
        <authorList>
            <person name="Dombrowski N."/>
            <person name="Seitz K."/>
            <person name="Teske A."/>
            <person name="Baker B."/>
        </authorList>
    </citation>
    <scope>NUCLEOTIDE SEQUENCE [LARGE SCALE GENOMIC DNA]</scope>
</reference>
<dbReference type="EMBL" id="MZGJ01000009">
    <property type="protein sequence ID" value="OQX51064.1"/>
    <property type="molecule type" value="Genomic_DNA"/>
</dbReference>
<organism evidence="5 6">
    <name type="scientific">candidate division CPR3 bacterium 4484_211</name>
    <dbReference type="NCBI Taxonomy" id="1968527"/>
    <lineage>
        <taxon>Bacteria</taxon>
        <taxon>Bacteria division CPR3</taxon>
    </lineage>
</organism>
<evidence type="ECO:0000256" key="2">
    <source>
        <dbReference type="HAMAP-Rule" id="MF_00984"/>
    </source>
</evidence>
<evidence type="ECO:0000313" key="5">
    <source>
        <dbReference type="EMBL" id="OQX51064.1"/>
    </source>
</evidence>
<feature type="compositionally biased region" description="Basic and acidic residues" evidence="4">
    <location>
        <begin position="117"/>
        <end position="158"/>
    </location>
</feature>
<dbReference type="HAMAP" id="MF_00984">
    <property type="entry name" value="SSB"/>
    <property type="match status" value="1"/>
</dbReference>
<dbReference type="PROSITE" id="PS50935">
    <property type="entry name" value="SSB"/>
    <property type="match status" value="1"/>
</dbReference>
<evidence type="ECO:0000256" key="3">
    <source>
        <dbReference type="PIRNR" id="PIRNR002070"/>
    </source>
</evidence>
<name>A0A1W9NY84_UNCC3</name>
<dbReference type="InterPro" id="IPR011344">
    <property type="entry name" value="ssDNA-bd"/>
</dbReference>
<dbReference type="GO" id="GO:0003697">
    <property type="term" value="F:single-stranded DNA binding"/>
    <property type="evidence" value="ECO:0007669"/>
    <property type="project" value="UniProtKB-UniRule"/>
</dbReference>
<comment type="subunit">
    <text evidence="2">Homotetramer.</text>
</comment>
<dbReference type="CDD" id="cd04496">
    <property type="entry name" value="SSB_OBF"/>
    <property type="match status" value="1"/>
</dbReference>
<dbReference type="PIRSF" id="PIRSF002070">
    <property type="entry name" value="SSB"/>
    <property type="match status" value="1"/>
</dbReference>
<proteinExistence type="inferred from homology"/>
<protein>
    <recommendedName>
        <fullName evidence="2 3">Single-stranded DNA-binding protein</fullName>
        <shortName evidence="2">SSB</shortName>
    </recommendedName>
</protein>
<dbReference type="Gene3D" id="2.40.50.140">
    <property type="entry name" value="Nucleic acid-binding proteins"/>
    <property type="match status" value="1"/>
</dbReference>
<comment type="caution">
    <text evidence="5">The sequence shown here is derived from an EMBL/GenBank/DDBJ whole genome shotgun (WGS) entry which is preliminary data.</text>
</comment>
<evidence type="ECO:0000313" key="6">
    <source>
        <dbReference type="Proteomes" id="UP000192520"/>
    </source>
</evidence>
<dbReference type="SUPFAM" id="SSF50249">
    <property type="entry name" value="Nucleic acid-binding proteins"/>
    <property type="match status" value="1"/>
</dbReference>
<dbReference type="GO" id="GO:0009295">
    <property type="term" value="C:nucleoid"/>
    <property type="evidence" value="ECO:0007669"/>
    <property type="project" value="TreeGrafter"/>
</dbReference>
<dbReference type="InterPro" id="IPR012340">
    <property type="entry name" value="NA-bd_OB-fold"/>
</dbReference>
<dbReference type="PANTHER" id="PTHR10302:SF27">
    <property type="entry name" value="SINGLE-STRANDED DNA-BINDING PROTEIN"/>
    <property type="match status" value="1"/>
</dbReference>
<evidence type="ECO:0000256" key="4">
    <source>
        <dbReference type="SAM" id="MobiDB-lite"/>
    </source>
</evidence>